<gene>
    <name evidence="1" type="ORF">X474_22710</name>
</gene>
<evidence type="ECO:0000313" key="2">
    <source>
        <dbReference type="Proteomes" id="UP000032233"/>
    </source>
</evidence>
<evidence type="ECO:0000313" key="1">
    <source>
        <dbReference type="EMBL" id="KIX11712.1"/>
    </source>
</evidence>
<dbReference type="Proteomes" id="UP000032233">
    <property type="component" value="Unassembled WGS sequence"/>
</dbReference>
<organism evidence="1 2">
    <name type="scientific">Dethiosulfatarculus sandiegensis</name>
    <dbReference type="NCBI Taxonomy" id="1429043"/>
    <lineage>
        <taxon>Bacteria</taxon>
        <taxon>Pseudomonadati</taxon>
        <taxon>Thermodesulfobacteriota</taxon>
        <taxon>Desulfarculia</taxon>
        <taxon>Desulfarculales</taxon>
        <taxon>Desulfarculaceae</taxon>
        <taxon>Dethiosulfatarculus</taxon>
    </lineage>
</organism>
<dbReference type="EMBL" id="AZAC01000045">
    <property type="protein sequence ID" value="KIX11712.1"/>
    <property type="molecule type" value="Genomic_DNA"/>
</dbReference>
<dbReference type="STRING" id="1429043.X474_22710"/>
<dbReference type="RefSeq" id="WP_197282211.1">
    <property type="nucleotide sequence ID" value="NZ_AZAC01000045.1"/>
</dbReference>
<dbReference type="AlphaFoldDB" id="A0A0D2GA16"/>
<sequence length="51" mass="5826">MAKGDLEAIEVICPKCRRTEIVYIPAEKIPLCPKCRIRMAFKEVLTEGKAY</sequence>
<comment type="caution">
    <text evidence="1">The sequence shown here is derived from an EMBL/GenBank/DDBJ whole genome shotgun (WGS) entry which is preliminary data.</text>
</comment>
<accession>A0A0D2GA16</accession>
<protein>
    <submittedName>
        <fullName evidence="1">Uncharacterized protein</fullName>
    </submittedName>
</protein>
<keyword evidence="2" id="KW-1185">Reference proteome</keyword>
<name>A0A0D2GA16_9BACT</name>
<proteinExistence type="predicted"/>
<reference evidence="1 2" key="1">
    <citation type="submission" date="2013-11" db="EMBL/GenBank/DDBJ databases">
        <title>Metagenomic analysis of a methanogenic consortium involved in long chain n-alkane degradation.</title>
        <authorList>
            <person name="Davidova I.A."/>
            <person name="Callaghan A.V."/>
            <person name="Wawrik B."/>
            <person name="Pruitt S."/>
            <person name="Marks C."/>
            <person name="Duncan K.E."/>
            <person name="Suflita J.M."/>
        </authorList>
    </citation>
    <scope>NUCLEOTIDE SEQUENCE [LARGE SCALE GENOMIC DNA]</scope>
    <source>
        <strain evidence="1 2">SPR</strain>
    </source>
</reference>
<dbReference type="InParanoid" id="A0A0D2GA16"/>